<name>A0A916NWZ2_9POXV</name>
<dbReference type="EMBL" id="HF679131">
    <property type="protein sequence ID" value="CCU55468.1"/>
    <property type="molecule type" value="Genomic_DNA"/>
</dbReference>
<sequence>MSDISLYHSAYIVDTFFNDIINTSLENNSKFIIFMDWKNTIVKYNNNGTVLRNDNGYIYNSYNDIIKNINCKGFYVINNSSEDSDDIQNYIDSFNIDTNYIMEMNKIDPKITNDNIEDYNMFYSYILSPKNEFIRYHKIIDSYLNDNYVNINPLIKNKLSIYIITASIYNIIDVLLFSTNSYHIFYFQTNEDEKLFIKKYGKSNVNNVIYCNIFNNTVNSIKSSW</sequence>
<accession>A0A916NWZ2</accession>
<organism evidence="1 2">
    <name type="scientific">Adoxophyes honmai entomopoxvirus 'L'</name>
    <dbReference type="NCBI Taxonomy" id="1293540"/>
    <lineage>
        <taxon>Viruses</taxon>
        <taxon>Varidnaviria</taxon>
        <taxon>Bamfordvirae</taxon>
        <taxon>Nucleocytoviricota</taxon>
        <taxon>Pokkesviricetes</taxon>
        <taxon>Chitovirales</taxon>
        <taxon>Poxviridae</taxon>
        <taxon>Entomopoxvirinae</taxon>
        <taxon>Betaentomopoxvirus</taxon>
        <taxon>Betaentomopoxvirus ahonmai</taxon>
    </lineage>
</organism>
<dbReference type="OrthoDB" id="14680at10239"/>
<dbReference type="RefSeq" id="YP_008003970.1">
    <property type="nucleotide sequence ID" value="NC_021247.1"/>
</dbReference>
<evidence type="ECO:0000313" key="2">
    <source>
        <dbReference type="Proteomes" id="UP000792575"/>
    </source>
</evidence>
<keyword evidence="2" id="KW-1185">Reference proteome</keyword>
<protein>
    <submittedName>
        <fullName evidence="1">Uncharacterized protein</fullName>
    </submittedName>
</protein>
<evidence type="ECO:0000313" key="1">
    <source>
        <dbReference type="EMBL" id="CCU55468.1"/>
    </source>
</evidence>
<proteinExistence type="predicted"/>
<gene>
    <name evidence="1" type="ORF">AHEV_147</name>
</gene>
<dbReference type="GeneID" id="15614076"/>
<reference evidence="1" key="1">
    <citation type="journal article" date="2013" name="J. Virol.">
        <title>New Insights into the Evolution of Entomopoxvirinae from the Complete Genome Sequences of Four Entomopoxviruses Infecting Adoxophyes honmai, Choristoneura biennis, Choristoneura rosaceana, and Mythimna separata.</title>
        <authorList>
            <person name="Theze J."/>
            <person name="Takatsuka J."/>
            <person name="Li Z."/>
            <person name="Gallais J."/>
            <person name="Doucet D."/>
            <person name="Arif B."/>
            <person name="Nakai M."/>
            <person name="Herniou E.A."/>
        </authorList>
    </citation>
    <scope>NUCLEOTIDE SEQUENCE</scope>
    <source>
        <strain evidence="1">Tokyo</strain>
    </source>
</reference>
<dbReference type="Proteomes" id="UP000792575">
    <property type="component" value="Genome"/>
</dbReference>
<dbReference type="KEGG" id="vg:15614076"/>